<dbReference type="AlphaFoldDB" id="A0A8J3CJ06"/>
<keyword evidence="2" id="KW-1185">Reference proteome</keyword>
<dbReference type="RefSeq" id="WP_189061146.1">
    <property type="nucleotide sequence ID" value="NZ_BMMK01000035.1"/>
</dbReference>
<gene>
    <name evidence="1" type="ORF">GCM10012275_53020</name>
</gene>
<evidence type="ECO:0000313" key="2">
    <source>
        <dbReference type="Proteomes" id="UP000637578"/>
    </source>
</evidence>
<sequence>MPVYMEITVRTDDGRTVTITETQSDLLPTQHQADVLADAYATARAALSAHEPVNQVDEQPRRSP</sequence>
<name>A0A8J3CJ06_9PSEU</name>
<evidence type="ECO:0000313" key="1">
    <source>
        <dbReference type="EMBL" id="GGM75719.1"/>
    </source>
</evidence>
<dbReference type="Proteomes" id="UP000637578">
    <property type="component" value="Unassembled WGS sequence"/>
</dbReference>
<dbReference type="EMBL" id="BMMK01000035">
    <property type="protein sequence ID" value="GGM75719.1"/>
    <property type="molecule type" value="Genomic_DNA"/>
</dbReference>
<reference evidence="1" key="1">
    <citation type="journal article" date="2014" name="Int. J. Syst. Evol. Microbiol.">
        <title>Complete genome sequence of Corynebacterium casei LMG S-19264T (=DSM 44701T), isolated from a smear-ripened cheese.</title>
        <authorList>
            <consortium name="US DOE Joint Genome Institute (JGI-PGF)"/>
            <person name="Walter F."/>
            <person name="Albersmeier A."/>
            <person name="Kalinowski J."/>
            <person name="Ruckert C."/>
        </authorList>
    </citation>
    <scope>NUCLEOTIDE SEQUENCE</scope>
    <source>
        <strain evidence="1">CGMCC 4.5737</strain>
    </source>
</reference>
<comment type="caution">
    <text evidence="1">The sequence shown here is derived from an EMBL/GenBank/DDBJ whole genome shotgun (WGS) entry which is preliminary data.</text>
</comment>
<proteinExistence type="predicted"/>
<reference evidence="1" key="2">
    <citation type="submission" date="2020-09" db="EMBL/GenBank/DDBJ databases">
        <authorList>
            <person name="Sun Q."/>
            <person name="Zhou Y."/>
        </authorList>
    </citation>
    <scope>NUCLEOTIDE SEQUENCE</scope>
    <source>
        <strain evidence="1">CGMCC 4.5737</strain>
    </source>
</reference>
<organism evidence="1 2">
    <name type="scientific">Longimycelium tulufanense</name>
    <dbReference type="NCBI Taxonomy" id="907463"/>
    <lineage>
        <taxon>Bacteria</taxon>
        <taxon>Bacillati</taxon>
        <taxon>Actinomycetota</taxon>
        <taxon>Actinomycetes</taxon>
        <taxon>Pseudonocardiales</taxon>
        <taxon>Pseudonocardiaceae</taxon>
        <taxon>Longimycelium</taxon>
    </lineage>
</organism>
<accession>A0A8J3CJ06</accession>
<protein>
    <submittedName>
        <fullName evidence="1">Uncharacterized protein</fullName>
    </submittedName>
</protein>